<reference evidence="2" key="2">
    <citation type="submission" date="2020-07" db="EMBL/GenBank/DDBJ databases">
        <authorList>
            <person name="Vera ALvarez R."/>
            <person name="Arias-Moreno D.M."/>
            <person name="Jimenez-Jacinto V."/>
            <person name="Jimenez-Bremont J.F."/>
            <person name="Swaminathan K."/>
            <person name="Moose S.P."/>
            <person name="Guerrero-Gonzalez M.L."/>
            <person name="Marino-Ramirez L."/>
            <person name="Landsman D."/>
            <person name="Rodriguez-Kessler M."/>
            <person name="Delgado-Sanchez P."/>
        </authorList>
    </citation>
    <scope>NUCLEOTIDE SEQUENCE</scope>
    <source>
        <tissue evidence="2">Cladode</tissue>
    </source>
</reference>
<sequence length="124" mass="14390">MHFLSEDLHFKWDICTQKTQSPQNHLELHAPPKPIIMKFPKSSITTATHQKIIFIIANPIKIYRSETQQIPELTITNNLPIELRAKLHHNKTQIAKEEGKGYENTPSDDRRDKKAMKRDLGNPN</sequence>
<dbReference type="EMBL" id="GISG01123636">
    <property type="protein sequence ID" value="MBA4641334.1"/>
    <property type="molecule type" value="Transcribed_RNA"/>
</dbReference>
<evidence type="ECO:0000256" key="1">
    <source>
        <dbReference type="SAM" id="MobiDB-lite"/>
    </source>
</evidence>
<reference evidence="2" key="1">
    <citation type="journal article" date="2013" name="J. Plant Res.">
        <title>Effect of fungi and light on seed germination of three Opuntia species from semiarid lands of central Mexico.</title>
        <authorList>
            <person name="Delgado-Sanchez P."/>
            <person name="Jimenez-Bremont J.F."/>
            <person name="Guerrero-Gonzalez Mde L."/>
            <person name="Flores J."/>
        </authorList>
    </citation>
    <scope>NUCLEOTIDE SEQUENCE</scope>
    <source>
        <tissue evidence="2">Cladode</tissue>
    </source>
</reference>
<dbReference type="AlphaFoldDB" id="A0A7C8ZEM3"/>
<organism evidence="2">
    <name type="scientific">Opuntia streptacantha</name>
    <name type="common">Prickly pear cactus</name>
    <name type="synonym">Opuntia cardona</name>
    <dbReference type="NCBI Taxonomy" id="393608"/>
    <lineage>
        <taxon>Eukaryota</taxon>
        <taxon>Viridiplantae</taxon>
        <taxon>Streptophyta</taxon>
        <taxon>Embryophyta</taxon>
        <taxon>Tracheophyta</taxon>
        <taxon>Spermatophyta</taxon>
        <taxon>Magnoliopsida</taxon>
        <taxon>eudicotyledons</taxon>
        <taxon>Gunneridae</taxon>
        <taxon>Pentapetalae</taxon>
        <taxon>Caryophyllales</taxon>
        <taxon>Cactineae</taxon>
        <taxon>Cactaceae</taxon>
        <taxon>Opuntioideae</taxon>
        <taxon>Opuntia</taxon>
    </lineage>
</organism>
<protein>
    <submittedName>
        <fullName evidence="2">Uncharacterized protein</fullName>
    </submittedName>
</protein>
<feature type="compositionally biased region" description="Basic and acidic residues" evidence="1">
    <location>
        <begin position="94"/>
        <end position="124"/>
    </location>
</feature>
<proteinExistence type="predicted"/>
<name>A0A7C8ZEM3_OPUST</name>
<accession>A0A7C8ZEM3</accession>
<feature type="region of interest" description="Disordered" evidence="1">
    <location>
        <begin position="90"/>
        <end position="124"/>
    </location>
</feature>
<evidence type="ECO:0000313" key="2">
    <source>
        <dbReference type="EMBL" id="MBA4641334.1"/>
    </source>
</evidence>